<evidence type="ECO:0000313" key="2">
    <source>
        <dbReference type="EMBL" id="GLW66585.1"/>
    </source>
</evidence>
<evidence type="ECO:0000256" key="1">
    <source>
        <dbReference type="SAM" id="MobiDB-lite"/>
    </source>
</evidence>
<feature type="region of interest" description="Disordered" evidence="1">
    <location>
        <begin position="1"/>
        <end position="21"/>
    </location>
</feature>
<evidence type="ECO:0000313" key="3">
    <source>
        <dbReference type="Proteomes" id="UP001165124"/>
    </source>
</evidence>
<protein>
    <recommendedName>
        <fullName evidence="4">Transposase</fullName>
    </recommendedName>
</protein>
<evidence type="ECO:0008006" key="4">
    <source>
        <dbReference type="Google" id="ProtNLM"/>
    </source>
</evidence>
<comment type="caution">
    <text evidence="2">The sequence shown here is derived from an EMBL/GenBank/DDBJ whole genome shotgun (WGS) entry which is preliminary data.</text>
</comment>
<dbReference type="AlphaFoldDB" id="A0A9W6PYR3"/>
<reference evidence="2" key="1">
    <citation type="submission" date="2023-02" db="EMBL/GenBank/DDBJ databases">
        <title>Actinomadura rubrobrunea NBRC 14622.</title>
        <authorList>
            <person name="Ichikawa N."/>
            <person name="Sato H."/>
            <person name="Tonouchi N."/>
        </authorList>
    </citation>
    <scope>NUCLEOTIDE SEQUENCE</scope>
    <source>
        <strain evidence="2">NBRC 14622</strain>
    </source>
</reference>
<dbReference type="Proteomes" id="UP001165124">
    <property type="component" value="Unassembled WGS sequence"/>
</dbReference>
<name>A0A9W6PYR3_9ACTN</name>
<keyword evidence="3" id="KW-1185">Reference proteome</keyword>
<gene>
    <name evidence="2" type="ORF">Arub01_48290</name>
</gene>
<proteinExistence type="predicted"/>
<dbReference type="EMBL" id="BSRZ01000016">
    <property type="protein sequence ID" value="GLW66585.1"/>
    <property type="molecule type" value="Genomic_DNA"/>
</dbReference>
<organism evidence="2 3">
    <name type="scientific">Actinomadura rubrobrunea</name>
    <dbReference type="NCBI Taxonomy" id="115335"/>
    <lineage>
        <taxon>Bacteria</taxon>
        <taxon>Bacillati</taxon>
        <taxon>Actinomycetota</taxon>
        <taxon>Actinomycetes</taxon>
        <taxon>Streptosporangiales</taxon>
        <taxon>Thermomonosporaceae</taxon>
        <taxon>Actinomadura</taxon>
    </lineage>
</organism>
<accession>A0A9W6PYR3</accession>
<sequence length="88" mass="9606">MLRTCRGAAISSRRSPNGPISRRHLAAAAVAPGARQGSTGPSSSDTGVVERCVNRLKRWRGIATRFDKLARNFRATVVLLTALFWINE</sequence>